<dbReference type="InterPro" id="IPR015256">
    <property type="entry name" value="eIF2g_C"/>
</dbReference>
<dbReference type="GO" id="GO:0046872">
    <property type="term" value="F:metal ion binding"/>
    <property type="evidence" value="ECO:0007669"/>
    <property type="project" value="UniProtKB-KW"/>
</dbReference>
<dbReference type="Pfam" id="PF09173">
    <property type="entry name" value="eIF2_C"/>
    <property type="match status" value="1"/>
</dbReference>
<dbReference type="FunFam" id="2.40.30.10:FF:000009">
    <property type="entry name" value="Eukaryotic translation initiation factor 2 subunit gamma"/>
    <property type="match status" value="1"/>
</dbReference>
<evidence type="ECO:0000256" key="2">
    <source>
        <dbReference type="ARBA" id="ARBA00005388"/>
    </source>
</evidence>
<dbReference type="PROSITE" id="PS51722">
    <property type="entry name" value="G_TR_2"/>
    <property type="match status" value="1"/>
</dbReference>
<evidence type="ECO:0000256" key="3">
    <source>
        <dbReference type="ARBA" id="ARBA00022540"/>
    </source>
</evidence>
<feature type="binding site" evidence="11">
    <location>
        <position position="70"/>
    </location>
    <ligand>
        <name>Zn(2+)</name>
        <dbReference type="ChEBI" id="CHEBI:29105"/>
    </ligand>
</feature>
<dbReference type="CDD" id="cd03688">
    <property type="entry name" value="eIF2_gamma_II"/>
    <property type="match status" value="1"/>
</dbReference>
<evidence type="ECO:0000313" key="13">
    <source>
        <dbReference type="EMBL" id="TDQ71204.1"/>
    </source>
</evidence>
<dbReference type="OrthoDB" id="7798at2157"/>
<evidence type="ECO:0000256" key="6">
    <source>
        <dbReference type="ARBA" id="ARBA00022801"/>
    </source>
</evidence>
<dbReference type="Gene3D" id="2.40.30.10">
    <property type="entry name" value="Translation factors"/>
    <property type="match status" value="2"/>
</dbReference>
<dbReference type="InterPro" id="IPR044128">
    <property type="entry name" value="eIF2g_GTP-bd"/>
</dbReference>
<dbReference type="SUPFAM" id="SSF50465">
    <property type="entry name" value="EF-Tu/eEF-1alpha/eIF2-gamma C-terminal domain"/>
    <property type="match status" value="1"/>
</dbReference>
<keyword evidence="14" id="KW-1185">Reference proteome</keyword>
<dbReference type="InterPro" id="IPR044127">
    <property type="entry name" value="eIF2g_dom_2"/>
</dbReference>
<organism evidence="13 14">
    <name type="scientific">Methanimicrococcus blatticola</name>
    <dbReference type="NCBI Taxonomy" id="91560"/>
    <lineage>
        <taxon>Archaea</taxon>
        <taxon>Methanobacteriati</taxon>
        <taxon>Methanobacteriota</taxon>
        <taxon>Stenosarchaea group</taxon>
        <taxon>Methanomicrobia</taxon>
        <taxon>Methanosarcinales</taxon>
        <taxon>Methanosarcinaceae</taxon>
        <taxon>Methanimicrococcus</taxon>
    </lineage>
</organism>
<dbReference type="Gene3D" id="3.40.50.300">
    <property type="entry name" value="P-loop containing nucleotide triphosphate hydrolases"/>
    <property type="match status" value="1"/>
</dbReference>
<keyword evidence="3 11" id="KW-0396">Initiation factor</keyword>
<dbReference type="NCBIfam" id="TIGR03680">
    <property type="entry name" value="eif2g_arch"/>
    <property type="match status" value="1"/>
</dbReference>
<dbReference type="InterPro" id="IPR005225">
    <property type="entry name" value="Small_GTP-bd"/>
</dbReference>
<feature type="binding site" evidence="11">
    <location>
        <begin position="178"/>
        <end position="180"/>
    </location>
    <ligand>
        <name>GTP</name>
        <dbReference type="ChEBI" id="CHEBI:37565"/>
    </ligand>
</feature>
<dbReference type="FunFam" id="2.40.30.10:FF:000075">
    <property type="entry name" value="Translation initiation factor 2 subunit gamma"/>
    <property type="match status" value="1"/>
</dbReference>
<dbReference type="EMBL" id="SNYS01000005">
    <property type="protein sequence ID" value="TDQ71204.1"/>
    <property type="molecule type" value="Genomic_DNA"/>
</dbReference>
<dbReference type="GO" id="GO:0000049">
    <property type="term" value="F:tRNA binding"/>
    <property type="evidence" value="ECO:0007669"/>
    <property type="project" value="InterPro"/>
</dbReference>
<dbReference type="InterPro" id="IPR009000">
    <property type="entry name" value="Transl_B-barrel_sf"/>
</dbReference>
<protein>
    <recommendedName>
        <fullName evidence="11">Translation initiation factor 2 subunit gamma</fullName>
        <ecNumber evidence="11">3.6.5.3</ecNumber>
    </recommendedName>
    <alternativeName>
        <fullName evidence="11">aIF2-gamma</fullName>
    </alternativeName>
    <alternativeName>
        <fullName evidence="11">eIF-2-gamma</fullName>
    </alternativeName>
</protein>
<dbReference type="HAMAP" id="MF_00119">
    <property type="entry name" value="eIF_2_gamma"/>
    <property type="match status" value="1"/>
</dbReference>
<dbReference type="RefSeq" id="WP_133516779.1">
    <property type="nucleotide sequence ID" value="NZ_JAHDUW010000001.1"/>
</dbReference>
<evidence type="ECO:0000259" key="12">
    <source>
        <dbReference type="PROSITE" id="PS51722"/>
    </source>
</evidence>
<dbReference type="InterPro" id="IPR050543">
    <property type="entry name" value="eIF2G"/>
</dbReference>
<feature type="binding site" evidence="11">
    <location>
        <begin position="143"/>
        <end position="146"/>
    </location>
    <ligand>
        <name>GTP</name>
        <dbReference type="ChEBI" id="CHEBI:37565"/>
    </ligand>
</feature>
<evidence type="ECO:0000256" key="4">
    <source>
        <dbReference type="ARBA" id="ARBA00022723"/>
    </source>
</evidence>
<comment type="subunit">
    <text evidence="11">Heterotrimer composed of an alpha, a beta and a gamma chain.</text>
</comment>
<dbReference type="AlphaFoldDB" id="A0A484F6B3"/>
<dbReference type="GO" id="GO:0003743">
    <property type="term" value="F:translation initiation factor activity"/>
    <property type="evidence" value="ECO:0007669"/>
    <property type="project" value="UniProtKB-KW"/>
</dbReference>
<evidence type="ECO:0000256" key="11">
    <source>
        <dbReference type="HAMAP-Rule" id="MF_00119"/>
    </source>
</evidence>
<feature type="binding site" evidence="11">
    <location>
        <position position="73"/>
    </location>
    <ligand>
        <name>Zn(2+)</name>
        <dbReference type="ChEBI" id="CHEBI:29105"/>
    </ligand>
</feature>
<evidence type="ECO:0000256" key="8">
    <source>
        <dbReference type="ARBA" id="ARBA00022917"/>
    </source>
</evidence>
<dbReference type="GO" id="GO:0003746">
    <property type="term" value="F:translation elongation factor activity"/>
    <property type="evidence" value="ECO:0007669"/>
    <property type="project" value="UniProtKB-UniRule"/>
</dbReference>
<dbReference type="GO" id="GO:0005525">
    <property type="term" value="F:GTP binding"/>
    <property type="evidence" value="ECO:0007669"/>
    <property type="project" value="UniProtKB-UniRule"/>
</dbReference>
<name>A0A484F6B3_9EURY</name>
<evidence type="ECO:0000256" key="10">
    <source>
        <dbReference type="ARBA" id="ARBA00048107"/>
    </source>
</evidence>
<feature type="binding site" evidence="11">
    <location>
        <position position="42"/>
    </location>
    <ligand>
        <name>Mg(2+)</name>
        <dbReference type="ChEBI" id="CHEBI:18420"/>
        <label>1</label>
    </ligand>
</feature>
<dbReference type="Proteomes" id="UP000294855">
    <property type="component" value="Unassembled WGS sequence"/>
</dbReference>
<dbReference type="InterPro" id="IPR027417">
    <property type="entry name" value="P-loop_NTPase"/>
</dbReference>
<evidence type="ECO:0000256" key="7">
    <source>
        <dbReference type="ARBA" id="ARBA00022842"/>
    </source>
</evidence>
<evidence type="ECO:0000256" key="1">
    <source>
        <dbReference type="ARBA" id="ARBA00001946"/>
    </source>
</evidence>
<reference evidence="13 14" key="1">
    <citation type="submission" date="2019-03" db="EMBL/GenBank/DDBJ databases">
        <title>Genomic Encyclopedia of Type Strains, Phase IV (KMG-IV): sequencing the most valuable type-strain genomes for metagenomic binning, comparative biology and taxonomic classification.</title>
        <authorList>
            <person name="Goeker M."/>
        </authorList>
    </citation>
    <scope>NUCLEOTIDE SEQUENCE [LARGE SCALE GENOMIC DNA]</scope>
    <source>
        <strain evidence="13 14">DSM 13328</strain>
    </source>
</reference>
<keyword evidence="7 11" id="KW-0460">Magnesium</keyword>
<keyword evidence="9 11" id="KW-0342">GTP-binding</keyword>
<dbReference type="SUPFAM" id="SSF50447">
    <property type="entry name" value="Translation proteins"/>
    <property type="match status" value="1"/>
</dbReference>
<feature type="binding site" evidence="11">
    <location>
        <position position="19"/>
    </location>
    <ligand>
        <name>Mg(2+)</name>
        <dbReference type="ChEBI" id="CHEBI:18420"/>
        <label>1</label>
    </ligand>
</feature>
<sequence>MAQPSLNIGMVGHVDHGKTTLVRALSGVWTDTHSEEIKRGISIRLGYADTVFRKCPECPEPQCYTVEKKCAHCGAKTDEIKTVSFVDAPGHETLMATMLSGAAIMDGAMLVIAANETCPQPQTKEHLMALNVIGIKNVVIVQNKIDLVPRERVLESYQEIKEFVKGTVAENAPIIPISAQQKINIDALIQALDTYIPVPEHKIEQDAQMLIARSFDINHPGFTYEEIKGGVIGGTLTQGSFKEGDDVEIRPGLKITSDGVTRWEPVFTKITEIHAGKSKVKKAVPGGLLALGTQLDPSLTKGDSLTGQVVGIPGTLPPTRDGFLMKLDLLKRVVGVTNESEINEIKTSEPLMLNIGTATTVGVVTSARKDLAEVKLKRPVCVDKGAHVAISRRIDSRWRLIGVGIIED</sequence>
<dbReference type="GO" id="GO:0001731">
    <property type="term" value="P:formation of translation preinitiation complex"/>
    <property type="evidence" value="ECO:0007669"/>
    <property type="project" value="TreeGrafter"/>
</dbReference>
<dbReference type="CDD" id="cd01888">
    <property type="entry name" value="eIF2_gamma"/>
    <property type="match status" value="1"/>
</dbReference>
<comment type="caution">
    <text evidence="13">The sequence shown here is derived from an EMBL/GenBank/DDBJ whole genome shotgun (WGS) entry which is preliminary data.</text>
</comment>
<accession>A0A484F6B3</accession>
<dbReference type="InterPro" id="IPR022424">
    <property type="entry name" value="TIF2_gsu"/>
</dbReference>
<dbReference type="Pfam" id="PF00009">
    <property type="entry name" value="GTP_EFTU"/>
    <property type="match status" value="1"/>
</dbReference>
<dbReference type="CDD" id="cd15490">
    <property type="entry name" value="eIF2_gamma_III"/>
    <property type="match status" value="1"/>
</dbReference>
<comment type="function">
    <text evidence="11">eIF-2 functions in the early steps of protein synthesis by forming a ternary complex with GTP and initiator tRNA.</text>
</comment>
<dbReference type="NCBIfam" id="TIGR00231">
    <property type="entry name" value="small_GTP"/>
    <property type="match status" value="1"/>
</dbReference>
<keyword evidence="5 11" id="KW-0547">Nucleotide-binding</keyword>
<evidence type="ECO:0000313" key="14">
    <source>
        <dbReference type="Proteomes" id="UP000294855"/>
    </source>
</evidence>
<feature type="domain" description="Tr-type G" evidence="12">
    <location>
        <begin position="3"/>
        <end position="200"/>
    </location>
</feature>
<keyword evidence="6 11" id="KW-0378">Hydrolase</keyword>
<feature type="binding site" evidence="11">
    <location>
        <position position="55"/>
    </location>
    <ligand>
        <name>Zn(2+)</name>
        <dbReference type="ChEBI" id="CHEBI:29105"/>
    </ligand>
</feature>
<dbReference type="PRINTS" id="PR00315">
    <property type="entry name" value="ELONGATNFCT"/>
</dbReference>
<keyword evidence="4 11" id="KW-0479">Metal-binding</keyword>
<dbReference type="SUPFAM" id="SSF52540">
    <property type="entry name" value="P-loop containing nucleoside triphosphate hydrolases"/>
    <property type="match status" value="1"/>
</dbReference>
<dbReference type="PANTHER" id="PTHR42854:SF3">
    <property type="entry name" value="EUKARYOTIC TRANSLATION INITIATION FACTOR 2 SUBUNIT 3-RELATED"/>
    <property type="match status" value="1"/>
</dbReference>
<feature type="binding site" evidence="11">
    <location>
        <position position="40"/>
    </location>
    <ligand>
        <name>Mg(2+)</name>
        <dbReference type="ChEBI" id="CHEBI:18420"/>
        <label>2</label>
    </ligand>
</feature>
<dbReference type="PANTHER" id="PTHR42854">
    <property type="entry name" value="EUKARYOTIC TRANSLATION INITIATION FACTOR 2 SUBUNIT 3 FAMILY MEMBER"/>
    <property type="match status" value="1"/>
</dbReference>
<comment type="cofactor">
    <cofactor evidence="1 11">
        <name>Mg(2+)</name>
        <dbReference type="ChEBI" id="CHEBI:18420"/>
    </cofactor>
</comment>
<dbReference type="FunFam" id="3.40.50.300:FF:000065">
    <property type="entry name" value="Eukaryotic translation initiation factor 2 subunit gamma"/>
    <property type="match status" value="1"/>
</dbReference>
<feature type="binding site" evidence="11">
    <location>
        <position position="58"/>
    </location>
    <ligand>
        <name>Zn(2+)</name>
        <dbReference type="ChEBI" id="CHEBI:29105"/>
    </ligand>
</feature>
<comment type="catalytic activity">
    <reaction evidence="10 11">
        <text>GTP + H2O = GDP + phosphate + H(+)</text>
        <dbReference type="Rhea" id="RHEA:19669"/>
        <dbReference type="ChEBI" id="CHEBI:15377"/>
        <dbReference type="ChEBI" id="CHEBI:15378"/>
        <dbReference type="ChEBI" id="CHEBI:37565"/>
        <dbReference type="ChEBI" id="CHEBI:43474"/>
        <dbReference type="ChEBI" id="CHEBI:58189"/>
        <dbReference type="EC" id="3.6.5.3"/>
    </reaction>
</comment>
<dbReference type="InterPro" id="IPR009001">
    <property type="entry name" value="Transl_elong_EF1A/Init_IF2_C"/>
</dbReference>
<evidence type="ECO:0000256" key="9">
    <source>
        <dbReference type="ARBA" id="ARBA00023134"/>
    </source>
</evidence>
<evidence type="ECO:0000256" key="5">
    <source>
        <dbReference type="ARBA" id="ARBA00022741"/>
    </source>
</evidence>
<dbReference type="EC" id="3.6.5.3" evidence="11"/>
<dbReference type="InterPro" id="IPR000795">
    <property type="entry name" value="T_Tr_GTP-bd_dom"/>
</dbReference>
<dbReference type="NCBIfam" id="NF003077">
    <property type="entry name" value="PRK04000.1"/>
    <property type="match status" value="1"/>
</dbReference>
<gene>
    <name evidence="11" type="primary">eif2g</name>
    <name evidence="13" type="ORF">C7391_0308</name>
</gene>
<comment type="similarity">
    <text evidence="2 11">Belongs to the TRAFAC class translation factor GTPase superfamily. Classic translation factor GTPase family. EIF2G subfamily.</text>
</comment>
<keyword evidence="11" id="KW-0862">Zinc</keyword>
<feature type="binding site" evidence="11">
    <location>
        <begin position="15"/>
        <end position="20"/>
    </location>
    <ligand>
        <name>GTP</name>
        <dbReference type="ChEBI" id="CHEBI:37565"/>
    </ligand>
</feature>
<dbReference type="GO" id="GO:0003924">
    <property type="term" value="F:GTPase activity"/>
    <property type="evidence" value="ECO:0007669"/>
    <property type="project" value="InterPro"/>
</dbReference>
<feature type="binding site" evidence="11">
    <location>
        <position position="15"/>
    </location>
    <ligand>
        <name>Mg(2+)</name>
        <dbReference type="ChEBI" id="CHEBI:18420"/>
        <label>2</label>
    </ligand>
</feature>
<proteinExistence type="inferred from homology"/>
<dbReference type="GO" id="GO:0005829">
    <property type="term" value="C:cytosol"/>
    <property type="evidence" value="ECO:0007669"/>
    <property type="project" value="TreeGrafter"/>
</dbReference>
<keyword evidence="8 11" id="KW-0648">Protein biosynthesis</keyword>